<dbReference type="PANTHER" id="PTHR13780">
    <property type="entry name" value="AMP-ACTIVATED PROTEIN KINASE, GAMMA REGULATORY SUBUNIT"/>
    <property type="match status" value="1"/>
</dbReference>
<dbReference type="Proteomes" id="UP000218209">
    <property type="component" value="Unassembled WGS sequence"/>
</dbReference>
<gene>
    <name evidence="7" type="ORF">BU14_0176s0014</name>
</gene>
<evidence type="ECO:0000256" key="5">
    <source>
        <dbReference type="SAM" id="MobiDB-lite"/>
    </source>
</evidence>
<evidence type="ECO:0000256" key="4">
    <source>
        <dbReference type="PROSITE-ProRule" id="PRU00703"/>
    </source>
</evidence>
<feature type="domain" description="CBS" evidence="6">
    <location>
        <begin position="484"/>
        <end position="543"/>
    </location>
</feature>
<evidence type="ECO:0000313" key="8">
    <source>
        <dbReference type="Proteomes" id="UP000218209"/>
    </source>
</evidence>
<dbReference type="InterPro" id="IPR050511">
    <property type="entry name" value="AMPK_gamma/SDS23_families"/>
</dbReference>
<dbReference type="Pfam" id="PF00571">
    <property type="entry name" value="CBS"/>
    <property type="match status" value="3"/>
</dbReference>
<proteinExistence type="inferred from homology"/>
<dbReference type="InterPro" id="IPR046342">
    <property type="entry name" value="CBS_dom_sf"/>
</dbReference>
<evidence type="ECO:0000256" key="1">
    <source>
        <dbReference type="ARBA" id="ARBA00006750"/>
    </source>
</evidence>
<dbReference type="SMART" id="SM00116">
    <property type="entry name" value="CBS"/>
    <property type="match status" value="3"/>
</dbReference>
<dbReference type="AlphaFoldDB" id="A0A1X6P820"/>
<protein>
    <recommendedName>
        <fullName evidence="6">CBS domain-containing protein</fullName>
    </recommendedName>
</protein>
<keyword evidence="8" id="KW-1185">Reference proteome</keyword>
<dbReference type="EMBL" id="KV918856">
    <property type="protein sequence ID" value="OSX76773.1"/>
    <property type="molecule type" value="Genomic_DNA"/>
</dbReference>
<evidence type="ECO:0000313" key="7">
    <source>
        <dbReference type="EMBL" id="OSX76773.1"/>
    </source>
</evidence>
<sequence>MVVPSFPPSLAISDTSTARSASTPMADSLLRGGIDEVPVYRDDGCACVAGASGDHRPGTCNGACNGNGGRGGTNLDLDGDGGGEREHALGPAHDGAHVRRGGSMDVEAPTPGPTDKEDPMLIDGAGGGSGGGGGGDGPVSEGGGPTNPAADGTADGPDDSPPSPQPLRSPSAAPRPSGPPPGSADDLTLPRRDAMSLEPPATGAGDAHGDAPKRVAAGRRAGQALSAASHVVVGRARRQIAAFLKSHRADEVVPDESLVVIVERGLVLKRAFLALREHGIRAAAVLDSREDRLIGVITVSDFMNVFCHLHETDPDGEPNVALAHMTIAQWKAKDQGNDDSRPDLICANAEASLYDACCTLRDERVHRLPIVDSPSNGSLMMLNHWIVLRFVYEHLQPRSRPGVTLGGASGRQGEEDQARTRHRASPASGADGPNGVGDHMHGDPSAGAGPNGGTVDGDPSGTAAAESSGHVSDLFDLTVSALELGTFGGIMSVTEAMPLVSVLQMLSEQRLSALPVVSPTGVLVNVFARVDVRELATDDRQPLNLRESLGDVLHRLRPVGFQVATCSASDSVRVLFTRFDAARKHRLYCVDDGGQLLG</sequence>
<feature type="region of interest" description="Disordered" evidence="5">
    <location>
        <begin position="1"/>
        <end position="24"/>
    </location>
</feature>
<dbReference type="PANTHER" id="PTHR13780:SF35">
    <property type="entry name" value="LD22662P"/>
    <property type="match status" value="1"/>
</dbReference>
<feature type="domain" description="CBS" evidence="6">
    <location>
        <begin position="252"/>
        <end position="312"/>
    </location>
</feature>
<keyword evidence="3 4" id="KW-0129">CBS domain</keyword>
<feature type="compositionally biased region" description="Polar residues" evidence="5">
    <location>
        <begin position="12"/>
        <end position="24"/>
    </location>
</feature>
<evidence type="ECO:0000259" key="6">
    <source>
        <dbReference type="PROSITE" id="PS51371"/>
    </source>
</evidence>
<dbReference type="PROSITE" id="PS51371">
    <property type="entry name" value="CBS"/>
    <property type="match status" value="2"/>
</dbReference>
<reference evidence="7 8" key="1">
    <citation type="submission" date="2017-03" db="EMBL/GenBank/DDBJ databases">
        <title>WGS assembly of Porphyra umbilicalis.</title>
        <authorList>
            <person name="Brawley S.H."/>
            <person name="Blouin N.A."/>
            <person name="Ficko-Blean E."/>
            <person name="Wheeler G.L."/>
            <person name="Lohr M."/>
            <person name="Goodson H.V."/>
            <person name="Jenkins J.W."/>
            <person name="Blaby-Haas C.E."/>
            <person name="Helliwell K.E."/>
            <person name="Chan C."/>
            <person name="Marriage T."/>
            <person name="Bhattacharya D."/>
            <person name="Klein A.S."/>
            <person name="Badis Y."/>
            <person name="Brodie J."/>
            <person name="Cao Y."/>
            <person name="Collen J."/>
            <person name="Dittami S.M."/>
            <person name="Gachon C.M."/>
            <person name="Green B.R."/>
            <person name="Karpowicz S."/>
            <person name="Kim J.W."/>
            <person name="Kudahl U."/>
            <person name="Lin S."/>
            <person name="Michel G."/>
            <person name="Mittag M."/>
            <person name="Olson B.J."/>
            <person name="Pangilinan J."/>
            <person name="Peng Y."/>
            <person name="Qiu H."/>
            <person name="Shu S."/>
            <person name="Singer J.T."/>
            <person name="Smith A.G."/>
            <person name="Sprecher B.N."/>
            <person name="Wagner V."/>
            <person name="Wang W."/>
            <person name="Wang Z.-Y."/>
            <person name="Yan J."/>
            <person name="Yarish C."/>
            <person name="Zoeuner-Riek S."/>
            <person name="Zhuang Y."/>
            <person name="Zou Y."/>
            <person name="Lindquist E.A."/>
            <person name="Grimwood J."/>
            <person name="Barry K."/>
            <person name="Rokhsar D.S."/>
            <person name="Schmutz J."/>
            <person name="Stiller J.W."/>
            <person name="Grossman A.R."/>
            <person name="Prochnik S.E."/>
        </authorList>
    </citation>
    <scope>NUCLEOTIDE SEQUENCE [LARGE SCALE GENOMIC DNA]</scope>
    <source>
        <strain evidence="7">4086291</strain>
    </source>
</reference>
<keyword evidence="2" id="KW-0677">Repeat</keyword>
<dbReference type="OrthoDB" id="449052at2759"/>
<feature type="compositionally biased region" description="Gly residues" evidence="5">
    <location>
        <begin position="124"/>
        <end position="145"/>
    </location>
</feature>
<dbReference type="SUPFAM" id="SSF54631">
    <property type="entry name" value="CBS-domain pair"/>
    <property type="match status" value="2"/>
</dbReference>
<evidence type="ECO:0000256" key="3">
    <source>
        <dbReference type="ARBA" id="ARBA00023122"/>
    </source>
</evidence>
<dbReference type="InterPro" id="IPR000644">
    <property type="entry name" value="CBS_dom"/>
</dbReference>
<name>A0A1X6P820_PORUM</name>
<feature type="region of interest" description="Disordered" evidence="5">
    <location>
        <begin position="64"/>
        <end position="221"/>
    </location>
</feature>
<organism evidence="7 8">
    <name type="scientific">Porphyra umbilicalis</name>
    <name type="common">Purple laver</name>
    <name type="synonym">Red alga</name>
    <dbReference type="NCBI Taxonomy" id="2786"/>
    <lineage>
        <taxon>Eukaryota</taxon>
        <taxon>Rhodophyta</taxon>
        <taxon>Bangiophyceae</taxon>
        <taxon>Bangiales</taxon>
        <taxon>Bangiaceae</taxon>
        <taxon>Porphyra</taxon>
    </lineage>
</organism>
<feature type="region of interest" description="Disordered" evidence="5">
    <location>
        <begin position="401"/>
        <end position="467"/>
    </location>
</feature>
<evidence type="ECO:0000256" key="2">
    <source>
        <dbReference type="ARBA" id="ARBA00022737"/>
    </source>
</evidence>
<accession>A0A1X6P820</accession>
<comment type="similarity">
    <text evidence="1">Belongs to the 5'-AMP-activated protein kinase gamma subunit family.</text>
</comment>
<dbReference type="Gene3D" id="3.10.580.10">
    <property type="entry name" value="CBS-domain"/>
    <property type="match status" value="2"/>
</dbReference>